<reference evidence="2 3" key="1">
    <citation type="submission" date="2018-07" db="EMBL/GenBank/DDBJ databases">
        <title>Genome sequence of Erythrobacter strain YH-07, an antagonistic bacterium isolated from Yellow Sea.</title>
        <authorList>
            <person name="Tang T."/>
            <person name="Liu Q."/>
            <person name="Sun X."/>
        </authorList>
    </citation>
    <scope>NUCLEOTIDE SEQUENCE [LARGE SCALE GENOMIC DNA]</scope>
    <source>
        <strain evidence="2 3">YH-07</strain>
        <plasmid evidence="2 3">unnamed</plasmid>
    </source>
</reference>
<feature type="compositionally biased region" description="Basic and acidic residues" evidence="1">
    <location>
        <begin position="9"/>
        <end position="29"/>
    </location>
</feature>
<name>A0A345YJ28_9SPHN</name>
<evidence type="ECO:0000256" key="1">
    <source>
        <dbReference type="SAM" id="MobiDB-lite"/>
    </source>
</evidence>
<keyword evidence="2" id="KW-0614">Plasmid</keyword>
<evidence type="ECO:0000313" key="3">
    <source>
        <dbReference type="Proteomes" id="UP000254508"/>
    </source>
</evidence>
<feature type="compositionally biased region" description="Basic and acidic residues" evidence="1">
    <location>
        <begin position="36"/>
        <end position="46"/>
    </location>
</feature>
<dbReference type="Proteomes" id="UP000254508">
    <property type="component" value="Plasmid unnamed"/>
</dbReference>
<keyword evidence="3" id="KW-1185">Reference proteome</keyword>
<proteinExistence type="predicted"/>
<organism evidence="2 3">
    <name type="scientific">Erythrobacter aureus</name>
    <dbReference type="NCBI Taxonomy" id="2182384"/>
    <lineage>
        <taxon>Bacteria</taxon>
        <taxon>Pseudomonadati</taxon>
        <taxon>Pseudomonadota</taxon>
        <taxon>Alphaproteobacteria</taxon>
        <taxon>Sphingomonadales</taxon>
        <taxon>Erythrobacteraceae</taxon>
        <taxon>Erythrobacter/Porphyrobacter group</taxon>
        <taxon>Erythrobacter</taxon>
    </lineage>
</organism>
<dbReference type="EMBL" id="CP031358">
    <property type="protein sequence ID" value="AXK43930.1"/>
    <property type="molecule type" value="Genomic_DNA"/>
</dbReference>
<protein>
    <submittedName>
        <fullName evidence="2">Uncharacterized protein</fullName>
    </submittedName>
</protein>
<feature type="region of interest" description="Disordered" evidence="1">
    <location>
        <begin position="1"/>
        <end position="46"/>
    </location>
</feature>
<accession>A0A345YJ28</accession>
<geneLocation type="plasmid" evidence="2 3">
    <name>unnamed</name>
</geneLocation>
<dbReference type="KEGG" id="err:DVR09_15865"/>
<dbReference type="RefSeq" id="WP_115418243.1">
    <property type="nucleotide sequence ID" value="NZ_CP031358.1"/>
</dbReference>
<sequence>MTISNIDQLRSELNRAEERSEREASDLRHSNPGRLRRAERERHDAARRAKKLHAALDVGERLDLAGLSWVIADDSVYFLLEDGSKYPAATGDALEAQIAILHRPGTAGEKRDKLRLNSLNVDASREFKWIRARLAGISTPKFRKDFLLPAGLIDMSNDYPALTDLARDHELLAEHDGQHGPWFTASALCTAWIYRCYLAGRIPFSRSYHGAPEPQIELEAIAAAHEDALASLPQPLRDLMEAP</sequence>
<gene>
    <name evidence="2" type="ORF">DVR09_15865</name>
</gene>
<evidence type="ECO:0000313" key="2">
    <source>
        <dbReference type="EMBL" id="AXK43930.1"/>
    </source>
</evidence>
<dbReference type="AlphaFoldDB" id="A0A345YJ28"/>